<organism evidence="2 4">
    <name type="scientific">Bacillus clarus</name>
    <dbReference type="NCBI Taxonomy" id="2338372"/>
    <lineage>
        <taxon>Bacteria</taxon>
        <taxon>Bacillati</taxon>
        <taxon>Bacillota</taxon>
        <taxon>Bacilli</taxon>
        <taxon>Bacillales</taxon>
        <taxon>Bacillaceae</taxon>
        <taxon>Bacillus</taxon>
        <taxon>Bacillus cereus group</taxon>
    </lineage>
</organism>
<evidence type="ECO:0000313" key="4">
    <source>
        <dbReference type="Proteomes" id="UP000029389"/>
    </source>
</evidence>
<dbReference type="InterPro" id="IPR052939">
    <property type="entry name" value="23S_rRNA_MeTrnsfrase_RlmA"/>
</dbReference>
<evidence type="ECO:0000259" key="1">
    <source>
        <dbReference type="Pfam" id="PF13649"/>
    </source>
</evidence>
<evidence type="ECO:0000313" key="5">
    <source>
        <dbReference type="Proteomes" id="UP000264294"/>
    </source>
</evidence>
<dbReference type="AlphaFoldDB" id="A0A090YN93"/>
<gene>
    <name evidence="3" type="ORF">D0U04_23565</name>
    <name evidence="2" type="ORF">DJ93_5012</name>
</gene>
<evidence type="ECO:0000313" key="2">
    <source>
        <dbReference type="EMBL" id="KFM99934.1"/>
    </source>
</evidence>
<dbReference type="Gene3D" id="3.40.50.150">
    <property type="entry name" value="Vaccinia Virus protein VP39"/>
    <property type="match status" value="1"/>
</dbReference>
<evidence type="ECO:0000313" key="3">
    <source>
        <dbReference type="EMBL" id="RFT63946.1"/>
    </source>
</evidence>
<dbReference type="GO" id="GO:0032259">
    <property type="term" value="P:methylation"/>
    <property type="evidence" value="ECO:0007669"/>
    <property type="project" value="UniProtKB-KW"/>
</dbReference>
<dbReference type="PANTHER" id="PTHR43460:SF1">
    <property type="entry name" value="METHYLTRANSFERASE TYPE 11 DOMAIN-CONTAINING PROTEIN"/>
    <property type="match status" value="1"/>
</dbReference>
<name>A0A090YN93_9BACI</name>
<dbReference type="InterPro" id="IPR041698">
    <property type="entry name" value="Methyltransf_25"/>
</dbReference>
<keyword evidence="2" id="KW-0808">Transferase</keyword>
<sequence>MNELEYKNFYDKVGKSNGWNFSKLNYVTEGATWGFYDEVRERCAPLDVLLDVGTGGGENILKIASSALFLVGIDNSSGMIETAQSNLKTADVPNVNFFRMDSADLTFPRSFFDIASSCHAPFVASELAKVIKKDGFFLTQQVSESDKLNIKEAFGRGQCLGEKEGTLKEKYVNELSNAGFNIVQIREYDAIDYYKTPEDLIFLLKHTPIIPRFGEKEDDFDILQKFVSANKTEKGIKTNSKRFMITAVNS</sequence>
<dbReference type="EMBL" id="JMQC01000008">
    <property type="protein sequence ID" value="KFM99934.1"/>
    <property type="molecule type" value="Genomic_DNA"/>
</dbReference>
<reference evidence="2 4" key="1">
    <citation type="submission" date="2014-04" db="EMBL/GenBank/DDBJ databases">
        <authorList>
            <person name="Bishop-Lilly K.A."/>
            <person name="Broomall S.M."/>
            <person name="Chain P.S."/>
            <person name="Chertkov O."/>
            <person name="Coyne S.R."/>
            <person name="Daligault H.E."/>
            <person name="Davenport K.W."/>
            <person name="Erkkila T."/>
            <person name="Frey K.G."/>
            <person name="Gibbons H.S."/>
            <person name="Gu W."/>
            <person name="Jaissle J."/>
            <person name="Johnson S.L."/>
            <person name="Koroleva G.I."/>
            <person name="Ladner J.T."/>
            <person name="Lo C.-C."/>
            <person name="Minogue T.D."/>
            <person name="Munk C."/>
            <person name="Palacios G.F."/>
            <person name="Redden C.L."/>
            <person name="Rosenzweig C.N."/>
            <person name="Scholz M.B."/>
            <person name="Teshima H."/>
            <person name="Xu Y."/>
        </authorList>
    </citation>
    <scope>NUCLEOTIDE SEQUENCE [LARGE SCALE GENOMIC DNA]</scope>
    <source>
        <strain evidence="2 4">BHP</strain>
    </source>
</reference>
<dbReference type="SUPFAM" id="SSF53335">
    <property type="entry name" value="S-adenosyl-L-methionine-dependent methyltransferases"/>
    <property type="match status" value="1"/>
</dbReference>
<dbReference type="Pfam" id="PF13649">
    <property type="entry name" value="Methyltransf_25"/>
    <property type="match status" value="1"/>
</dbReference>
<dbReference type="Proteomes" id="UP000029389">
    <property type="component" value="Unassembled WGS sequence"/>
</dbReference>
<feature type="domain" description="Methyltransferase" evidence="1">
    <location>
        <begin position="50"/>
        <end position="126"/>
    </location>
</feature>
<dbReference type="PANTHER" id="PTHR43460">
    <property type="entry name" value="METHYLTRANSFERASE"/>
    <property type="match status" value="1"/>
</dbReference>
<dbReference type="RefSeq" id="WP_042983793.1">
    <property type="nucleotide sequence ID" value="NZ_JMQC01000008.1"/>
</dbReference>
<dbReference type="EMBL" id="QVOD01000041">
    <property type="protein sequence ID" value="RFT63946.1"/>
    <property type="molecule type" value="Genomic_DNA"/>
</dbReference>
<keyword evidence="5" id="KW-1185">Reference proteome</keyword>
<accession>A0A090YN93</accession>
<protein>
    <submittedName>
        <fullName evidence="3">Class I SAM-dependent methyltransferase</fullName>
    </submittedName>
    <submittedName>
        <fullName evidence="2">Methyltransferase domain protein</fullName>
    </submittedName>
</protein>
<dbReference type="InterPro" id="IPR029063">
    <property type="entry name" value="SAM-dependent_MTases_sf"/>
</dbReference>
<reference evidence="3 5" key="2">
    <citation type="submission" date="2018-08" db="EMBL/GenBank/DDBJ databases">
        <title>Bacillus clarus sp. nov. strain PS00077A.</title>
        <authorList>
            <person name="Mendez Acevedo M."/>
            <person name="Carroll L."/>
            <person name="Mukherjee M."/>
            <person name="Wiedmann M."/>
            <person name="Kovac J."/>
        </authorList>
    </citation>
    <scope>NUCLEOTIDE SEQUENCE [LARGE SCALE GENOMIC DNA]</scope>
    <source>
        <strain evidence="3 5">PS00077A</strain>
    </source>
</reference>
<proteinExistence type="predicted"/>
<dbReference type="CDD" id="cd02440">
    <property type="entry name" value="AdoMet_MTases"/>
    <property type="match status" value="1"/>
</dbReference>
<keyword evidence="2" id="KW-0489">Methyltransferase</keyword>
<dbReference type="GO" id="GO:0008168">
    <property type="term" value="F:methyltransferase activity"/>
    <property type="evidence" value="ECO:0007669"/>
    <property type="project" value="UniProtKB-KW"/>
</dbReference>
<dbReference type="Proteomes" id="UP000264294">
    <property type="component" value="Unassembled WGS sequence"/>
</dbReference>
<comment type="caution">
    <text evidence="2">The sequence shown here is derived from an EMBL/GenBank/DDBJ whole genome shotgun (WGS) entry which is preliminary data.</text>
</comment>
<dbReference type="PATRIC" id="fig|1405.8.peg.5164"/>